<protein>
    <recommendedName>
        <fullName evidence="3">Imelysin-like domain-containing protein</fullName>
    </recommendedName>
</protein>
<evidence type="ECO:0000256" key="1">
    <source>
        <dbReference type="ARBA" id="ARBA00004196"/>
    </source>
</evidence>
<sequence length="389" mass="42622">MKKLTLTKFALALGIMGVVSCNEDNDDKLSISKSAVIENYAEIVYQNYLDSYNDAVNLETVVNVFVSQPTEANFENAKSAWKQARESYGTTEAFRFVDGPIDDENGPEALINAWPLDENFIDYVEGVSDSGIINDLVNYPSITKQLLIDLNEDGGEKNISVGFHAIEFLLWGQDLTAPSEELAGLRPYTDFVDGGTADNQGRRRDYLSICAGLLTENLQYLVDAWAPGAAYRTYFTQELSEDEALKKMFNGAAILVYSELAIERVNVALFNQDQEDEHSCFSDNTHRDVRLNLQASINVYKGTYGNISGPSIADLVAEVNPELALEIQGVITDVVVKTDATLIPFDLAIAEGPESIEGAKVTAAKTAMQLFGSELSYAANSLGITLNEL</sequence>
<evidence type="ECO:0000313" key="4">
    <source>
        <dbReference type="EMBL" id="MCH4553634.1"/>
    </source>
</evidence>
<dbReference type="InterPro" id="IPR018976">
    <property type="entry name" value="Imelysin-like"/>
</dbReference>
<accession>A0ABS9RL00</accession>
<dbReference type="PROSITE" id="PS51257">
    <property type="entry name" value="PROKAR_LIPOPROTEIN"/>
    <property type="match status" value="1"/>
</dbReference>
<dbReference type="Gene3D" id="1.20.1420.20">
    <property type="entry name" value="M75 peptidase, HXXE motif"/>
    <property type="match status" value="1"/>
</dbReference>
<proteinExistence type="predicted"/>
<gene>
    <name evidence="4" type="ORF">MKW35_13490</name>
</gene>
<evidence type="ECO:0000259" key="3">
    <source>
        <dbReference type="Pfam" id="PF09375"/>
    </source>
</evidence>
<dbReference type="InterPro" id="IPR038352">
    <property type="entry name" value="Imelysin_sf"/>
</dbReference>
<keyword evidence="5" id="KW-1185">Reference proteome</keyword>
<evidence type="ECO:0000256" key="2">
    <source>
        <dbReference type="ARBA" id="ARBA00022729"/>
    </source>
</evidence>
<evidence type="ECO:0000313" key="5">
    <source>
        <dbReference type="Proteomes" id="UP001156141"/>
    </source>
</evidence>
<dbReference type="Pfam" id="PF09375">
    <property type="entry name" value="Peptidase_M75"/>
    <property type="match status" value="1"/>
</dbReference>
<reference evidence="4" key="1">
    <citation type="submission" date="2022-02" db="EMBL/GenBank/DDBJ databases">
        <title>Aestuariibaculum sp., a marine bacterium isolated from sediment in Guangxi.</title>
        <authorList>
            <person name="Ying J."/>
        </authorList>
    </citation>
    <scope>NUCLEOTIDE SEQUENCE</scope>
    <source>
        <strain evidence="4">L182</strain>
    </source>
</reference>
<dbReference type="EMBL" id="JAKVQD010000006">
    <property type="protein sequence ID" value="MCH4553634.1"/>
    <property type="molecule type" value="Genomic_DNA"/>
</dbReference>
<dbReference type="Proteomes" id="UP001156141">
    <property type="component" value="Unassembled WGS sequence"/>
</dbReference>
<organism evidence="4 5">
    <name type="scientific">Aestuariibaculum lutulentum</name>
    <dbReference type="NCBI Taxonomy" id="2920935"/>
    <lineage>
        <taxon>Bacteria</taxon>
        <taxon>Pseudomonadati</taxon>
        <taxon>Bacteroidota</taxon>
        <taxon>Flavobacteriia</taxon>
        <taxon>Flavobacteriales</taxon>
        <taxon>Flavobacteriaceae</taxon>
    </lineage>
</organism>
<comment type="subcellular location">
    <subcellularLocation>
        <location evidence="1">Cell envelope</location>
    </subcellularLocation>
</comment>
<keyword evidence="2" id="KW-0732">Signal</keyword>
<feature type="domain" description="Imelysin-like" evidence="3">
    <location>
        <begin position="45"/>
        <end position="350"/>
    </location>
</feature>
<comment type="caution">
    <text evidence="4">The sequence shown here is derived from an EMBL/GenBank/DDBJ whole genome shotgun (WGS) entry which is preliminary data.</text>
</comment>
<dbReference type="RefSeq" id="WP_240574711.1">
    <property type="nucleotide sequence ID" value="NZ_CP136709.1"/>
</dbReference>
<dbReference type="CDD" id="cd14657">
    <property type="entry name" value="Imelysin_IrpA-like"/>
    <property type="match status" value="1"/>
</dbReference>
<name>A0ABS9RL00_9FLAO</name>